<keyword evidence="11" id="KW-0902">Two-component regulatory system</keyword>
<evidence type="ECO:0000256" key="9">
    <source>
        <dbReference type="ARBA" id="ARBA00022777"/>
    </source>
</evidence>
<keyword evidence="13" id="KW-1133">Transmembrane helix</keyword>
<keyword evidence="9" id="KW-0418">Kinase</keyword>
<gene>
    <name evidence="15" type="ORF">A2415_04700</name>
</gene>
<evidence type="ECO:0000256" key="3">
    <source>
        <dbReference type="ARBA" id="ARBA00004314"/>
    </source>
</evidence>
<dbReference type="Gene3D" id="3.30.565.10">
    <property type="entry name" value="Histidine kinase-like ATPase, C-terminal domain"/>
    <property type="match status" value="1"/>
</dbReference>
<dbReference type="InterPro" id="IPR036097">
    <property type="entry name" value="HisK_dim/P_sf"/>
</dbReference>
<dbReference type="InterPro" id="IPR003594">
    <property type="entry name" value="HATPase_dom"/>
</dbReference>
<evidence type="ECO:0000256" key="8">
    <source>
        <dbReference type="ARBA" id="ARBA00022741"/>
    </source>
</evidence>
<dbReference type="SMART" id="SM00387">
    <property type="entry name" value="HATPase_c"/>
    <property type="match status" value="1"/>
</dbReference>
<dbReference type="Proteomes" id="UP000179113">
    <property type="component" value="Unassembled WGS sequence"/>
</dbReference>
<evidence type="ECO:0000256" key="6">
    <source>
        <dbReference type="ARBA" id="ARBA00022553"/>
    </source>
</evidence>
<accession>A0A1F4WK78</accession>
<dbReference type="CDD" id="cd00082">
    <property type="entry name" value="HisKA"/>
    <property type="match status" value="1"/>
</dbReference>
<keyword evidence="13" id="KW-0812">Transmembrane</keyword>
<dbReference type="FunFam" id="1.10.287.130:FF:000001">
    <property type="entry name" value="Two-component sensor histidine kinase"/>
    <property type="match status" value="1"/>
</dbReference>
<feature type="transmembrane region" description="Helical" evidence="13">
    <location>
        <begin position="6"/>
        <end position="25"/>
    </location>
</feature>
<dbReference type="Pfam" id="PF00512">
    <property type="entry name" value="HisKA"/>
    <property type="match status" value="1"/>
</dbReference>
<evidence type="ECO:0000256" key="13">
    <source>
        <dbReference type="SAM" id="Phobius"/>
    </source>
</evidence>
<evidence type="ECO:0000256" key="4">
    <source>
        <dbReference type="ARBA" id="ARBA00012438"/>
    </source>
</evidence>
<comment type="catalytic activity">
    <reaction evidence="1">
        <text>ATP + protein L-histidine = ADP + protein N-phospho-L-histidine.</text>
        <dbReference type="EC" id="2.7.13.3"/>
    </reaction>
</comment>
<dbReference type="PANTHER" id="PTHR43047:SF72">
    <property type="entry name" value="OSMOSENSING HISTIDINE PROTEIN KINASE SLN1"/>
    <property type="match status" value="1"/>
</dbReference>
<dbReference type="InterPro" id="IPR036890">
    <property type="entry name" value="HATPase_C_sf"/>
</dbReference>
<evidence type="ECO:0000256" key="7">
    <source>
        <dbReference type="ARBA" id="ARBA00022679"/>
    </source>
</evidence>
<reference evidence="15 16" key="1">
    <citation type="journal article" date="2016" name="Nat. Commun.">
        <title>Thousands of microbial genomes shed light on interconnected biogeochemical processes in an aquifer system.</title>
        <authorList>
            <person name="Anantharaman K."/>
            <person name="Brown C.T."/>
            <person name="Hug L.A."/>
            <person name="Sharon I."/>
            <person name="Castelle C.J."/>
            <person name="Probst A.J."/>
            <person name="Thomas B.C."/>
            <person name="Singh A."/>
            <person name="Wilkins M.J."/>
            <person name="Karaoz U."/>
            <person name="Brodie E.L."/>
            <person name="Williams K.H."/>
            <person name="Hubbard S.S."/>
            <person name="Banfield J.F."/>
        </authorList>
    </citation>
    <scope>NUCLEOTIDE SEQUENCE [LARGE SCALE GENOMIC DNA]</scope>
</reference>
<keyword evidence="5" id="KW-1003">Cell membrane</keyword>
<dbReference type="InterPro" id="IPR003661">
    <property type="entry name" value="HisK_dim/P_dom"/>
</dbReference>
<sequence>MSAYAVTLIIIESLLLLVLLIFFIYKSVKLSHLINEVILLRRNSEKQNQVQRERDDFLAMLVHELRSPLSVMKGASDLMLKDAQNLSKEQIETLLNQIKSSSSGMLNIVNDILDISKLESGKFEIVKVKGNINQILIEESAYYVPMANSKQIKINNNVDEKLPEFEFDPDRVRQVLKNLLSNAVKFTAENGSIELRSELRGDMVTVCVCDTGDGITDDMKHKLFHKFVQLNNHNHTKERGTGLGLVIAKGIVEAHGGNIWIEDNNPKGSKFVFTLPLRQA</sequence>
<dbReference type="GO" id="GO:0045121">
    <property type="term" value="C:membrane raft"/>
    <property type="evidence" value="ECO:0007669"/>
    <property type="project" value="UniProtKB-SubCell"/>
</dbReference>
<evidence type="ECO:0000256" key="1">
    <source>
        <dbReference type="ARBA" id="ARBA00000085"/>
    </source>
</evidence>
<comment type="subcellular location">
    <subcellularLocation>
        <location evidence="2">Cell membrane</location>
    </subcellularLocation>
    <subcellularLocation>
        <location evidence="3">Membrane raft</location>
        <topology evidence="3">Multi-pass membrane protein</topology>
    </subcellularLocation>
</comment>
<dbReference type="EMBL" id="MEWA01000018">
    <property type="protein sequence ID" value="OGC69748.1"/>
    <property type="molecule type" value="Genomic_DNA"/>
</dbReference>
<dbReference type="SMART" id="SM00388">
    <property type="entry name" value="HisKA"/>
    <property type="match status" value="1"/>
</dbReference>
<dbReference type="FunFam" id="3.30.565.10:FF:000023">
    <property type="entry name" value="PAS domain-containing sensor histidine kinase"/>
    <property type="match status" value="1"/>
</dbReference>
<proteinExistence type="predicted"/>
<dbReference type="Gene3D" id="1.10.287.130">
    <property type="match status" value="1"/>
</dbReference>
<dbReference type="GO" id="GO:0000155">
    <property type="term" value="F:phosphorelay sensor kinase activity"/>
    <property type="evidence" value="ECO:0007669"/>
    <property type="project" value="InterPro"/>
</dbReference>
<comment type="caution">
    <text evidence="15">The sequence shown here is derived from an EMBL/GenBank/DDBJ whole genome shotgun (WGS) entry which is preliminary data.</text>
</comment>
<evidence type="ECO:0000256" key="12">
    <source>
        <dbReference type="ARBA" id="ARBA00023136"/>
    </source>
</evidence>
<feature type="domain" description="Histidine kinase" evidence="14">
    <location>
        <begin position="60"/>
        <end position="279"/>
    </location>
</feature>
<evidence type="ECO:0000256" key="10">
    <source>
        <dbReference type="ARBA" id="ARBA00022840"/>
    </source>
</evidence>
<protein>
    <recommendedName>
        <fullName evidence="4">histidine kinase</fullName>
        <ecNumber evidence="4">2.7.13.3</ecNumber>
    </recommendedName>
</protein>
<organism evidence="15 16">
    <name type="scientific">candidate division WWE3 bacterium RIFOXYC1_FULL_39_7</name>
    <dbReference type="NCBI Taxonomy" id="1802643"/>
    <lineage>
        <taxon>Bacteria</taxon>
        <taxon>Katanobacteria</taxon>
    </lineage>
</organism>
<dbReference type="PROSITE" id="PS50109">
    <property type="entry name" value="HIS_KIN"/>
    <property type="match status" value="1"/>
</dbReference>
<keyword evidence="6" id="KW-0597">Phosphoprotein</keyword>
<evidence type="ECO:0000256" key="2">
    <source>
        <dbReference type="ARBA" id="ARBA00004236"/>
    </source>
</evidence>
<keyword evidence="10" id="KW-0067">ATP-binding</keyword>
<dbReference type="InterPro" id="IPR005467">
    <property type="entry name" value="His_kinase_dom"/>
</dbReference>
<evidence type="ECO:0000313" key="15">
    <source>
        <dbReference type="EMBL" id="OGC69748.1"/>
    </source>
</evidence>
<evidence type="ECO:0000256" key="5">
    <source>
        <dbReference type="ARBA" id="ARBA00022475"/>
    </source>
</evidence>
<keyword evidence="12 13" id="KW-0472">Membrane</keyword>
<dbReference type="SUPFAM" id="SSF55874">
    <property type="entry name" value="ATPase domain of HSP90 chaperone/DNA topoisomerase II/histidine kinase"/>
    <property type="match status" value="1"/>
</dbReference>
<dbReference type="AlphaFoldDB" id="A0A1F4WK78"/>
<dbReference type="InterPro" id="IPR004358">
    <property type="entry name" value="Sig_transdc_His_kin-like_C"/>
</dbReference>
<dbReference type="SUPFAM" id="SSF47384">
    <property type="entry name" value="Homodimeric domain of signal transducing histidine kinase"/>
    <property type="match status" value="1"/>
</dbReference>
<keyword evidence="8" id="KW-0547">Nucleotide-binding</keyword>
<dbReference type="Pfam" id="PF02518">
    <property type="entry name" value="HATPase_c"/>
    <property type="match status" value="1"/>
</dbReference>
<dbReference type="GO" id="GO:0005886">
    <property type="term" value="C:plasma membrane"/>
    <property type="evidence" value="ECO:0007669"/>
    <property type="project" value="UniProtKB-SubCell"/>
</dbReference>
<dbReference type="GO" id="GO:0009927">
    <property type="term" value="F:histidine phosphotransfer kinase activity"/>
    <property type="evidence" value="ECO:0007669"/>
    <property type="project" value="TreeGrafter"/>
</dbReference>
<dbReference type="EC" id="2.7.13.3" evidence="4"/>
<dbReference type="PANTHER" id="PTHR43047">
    <property type="entry name" value="TWO-COMPONENT HISTIDINE PROTEIN KINASE"/>
    <property type="match status" value="1"/>
</dbReference>
<dbReference type="PRINTS" id="PR00344">
    <property type="entry name" value="BCTRLSENSOR"/>
</dbReference>
<evidence type="ECO:0000256" key="11">
    <source>
        <dbReference type="ARBA" id="ARBA00023012"/>
    </source>
</evidence>
<dbReference type="GO" id="GO:0005524">
    <property type="term" value="F:ATP binding"/>
    <property type="evidence" value="ECO:0007669"/>
    <property type="project" value="UniProtKB-KW"/>
</dbReference>
<evidence type="ECO:0000259" key="14">
    <source>
        <dbReference type="PROSITE" id="PS50109"/>
    </source>
</evidence>
<evidence type="ECO:0000313" key="16">
    <source>
        <dbReference type="Proteomes" id="UP000179113"/>
    </source>
</evidence>
<name>A0A1F4WK78_UNCKA</name>
<keyword evidence="7" id="KW-0808">Transferase</keyword>